<gene>
    <name evidence="10" type="ORF">QLQ16_09930</name>
</gene>
<keyword evidence="5 8" id="KW-0812">Transmembrane</keyword>
<dbReference type="PANTHER" id="PTHR30012:SF7">
    <property type="entry name" value="PROTEIN TRANSPORT PROTEIN HOFC HOMOLOG"/>
    <property type="match status" value="1"/>
</dbReference>
<dbReference type="InterPro" id="IPR018076">
    <property type="entry name" value="T2SS_GspF_dom"/>
</dbReference>
<name>A0ABT6X7R6_9BURK</name>
<dbReference type="InterPro" id="IPR003004">
    <property type="entry name" value="GspF/PilC"/>
</dbReference>
<accession>A0ABT6X7R6</accession>
<dbReference type="Pfam" id="PF00482">
    <property type="entry name" value="T2SSF"/>
    <property type="match status" value="2"/>
</dbReference>
<keyword evidence="11" id="KW-1185">Reference proteome</keyword>
<comment type="similarity">
    <text evidence="2">Belongs to the GSP F family.</text>
</comment>
<feature type="transmembrane region" description="Helical" evidence="8">
    <location>
        <begin position="161"/>
        <end position="183"/>
    </location>
</feature>
<keyword evidence="7 8" id="KW-0472">Membrane</keyword>
<dbReference type="RefSeq" id="WP_283224533.1">
    <property type="nucleotide sequence ID" value="NZ_JASGBH010000006.1"/>
</dbReference>
<evidence type="ECO:0000313" key="10">
    <source>
        <dbReference type="EMBL" id="MDI9234155.1"/>
    </source>
</evidence>
<feature type="domain" description="Type II secretion system protein GspF" evidence="9">
    <location>
        <begin position="62"/>
        <end position="184"/>
    </location>
</feature>
<evidence type="ECO:0000256" key="7">
    <source>
        <dbReference type="ARBA" id="ARBA00023136"/>
    </source>
</evidence>
<evidence type="ECO:0000256" key="2">
    <source>
        <dbReference type="ARBA" id="ARBA00005745"/>
    </source>
</evidence>
<dbReference type="InterPro" id="IPR042094">
    <property type="entry name" value="T2SS_GspF_sf"/>
</dbReference>
<evidence type="ECO:0000256" key="5">
    <source>
        <dbReference type="ARBA" id="ARBA00022692"/>
    </source>
</evidence>
<proteinExistence type="inferred from homology"/>
<evidence type="ECO:0000256" key="8">
    <source>
        <dbReference type="SAM" id="Phobius"/>
    </source>
</evidence>
<keyword evidence="6 8" id="KW-1133">Transmembrane helix</keyword>
<evidence type="ECO:0000313" key="11">
    <source>
        <dbReference type="Proteomes" id="UP001431902"/>
    </source>
</evidence>
<reference evidence="10" key="1">
    <citation type="submission" date="2023-05" db="EMBL/GenBank/DDBJ databases">
        <title>Limnohabitans sp. strain HM2-2 Genome sequencing and assembly.</title>
        <authorList>
            <person name="Jung Y."/>
        </authorList>
    </citation>
    <scope>NUCLEOTIDE SEQUENCE</scope>
    <source>
        <strain evidence="10">HM2-2</strain>
    </source>
</reference>
<comment type="caution">
    <text evidence="10">The sequence shown here is derived from an EMBL/GenBank/DDBJ whole genome shotgun (WGS) entry which is preliminary data.</text>
</comment>
<sequence length="395" mass="42540">MNTFSWSAHDAQGRRGQGKVQATSAALAQAQLRRQGWQEVQVQRLWWNTATPVRTRDVAQMTRQLAALLKAGVPLLQSLQMLSRSLPSVTLTEVVQSLQKDVAEGQALHVALAQHPSHFSGLYISMVQAGESAGILDALMERLAQTLEKNEALRSRMRSALTYPVAVLVIASAVLVMILVFVVPVFQDVFKSFGAELPWATQVVVGLSEALTTAGPALLAAMVLGIWWLRRPAQRDATWQALLQSSLLKTPLVGALIQSAVVARWSQTLSALLAAGVPLAEALGPVAQASDHPVYERITGQLQRQVAQGSSLSEAMGRTGRFPPMIVQLCNTGEETGSMDTLLARAGSLMEAEMDDRVNALSSLLEPLIIVVLGGLIGGILVAMYLPIFRLGQVF</sequence>
<organism evidence="10 11">
    <name type="scientific">Limnohabitans lacus</name>
    <dbReference type="NCBI Taxonomy" id="3045173"/>
    <lineage>
        <taxon>Bacteria</taxon>
        <taxon>Pseudomonadati</taxon>
        <taxon>Pseudomonadota</taxon>
        <taxon>Betaproteobacteria</taxon>
        <taxon>Burkholderiales</taxon>
        <taxon>Comamonadaceae</taxon>
        <taxon>Limnohabitans</taxon>
    </lineage>
</organism>
<dbReference type="Proteomes" id="UP001431902">
    <property type="component" value="Unassembled WGS sequence"/>
</dbReference>
<feature type="transmembrane region" description="Helical" evidence="8">
    <location>
        <begin position="203"/>
        <end position="229"/>
    </location>
</feature>
<feature type="domain" description="Type II secretion system protein GspF" evidence="9">
    <location>
        <begin position="265"/>
        <end position="387"/>
    </location>
</feature>
<evidence type="ECO:0000256" key="4">
    <source>
        <dbReference type="ARBA" id="ARBA00022519"/>
    </source>
</evidence>
<evidence type="ECO:0000259" key="9">
    <source>
        <dbReference type="Pfam" id="PF00482"/>
    </source>
</evidence>
<dbReference type="PANTHER" id="PTHR30012">
    <property type="entry name" value="GENERAL SECRETION PATHWAY PROTEIN"/>
    <property type="match status" value="1"/>
</dbReference>
<keyword evidence="3" id="KW-1003">Cell membrane</keyword>
<protein>
    <submittedName>
        <fullName evidence="10">Type II secretion system F family protein</fullName>
    </submittedName>
</protein>
<dbReference type="PRINTS" id="PR00812">
    <property type="entry name" value="BCTERIALGSPF"/>
</dbReference>
<keyword evidence="4" id="KW-0997">Cell inner membrane</keyword>
<evidence type="ECO:0000256" key="1">
    <source>
        <dbReference type="ARBA" id="ARBA00004429"/>
    </source>
</evidence>
<dbReference type="Gene3D" id="1.20.81.30">
    <property type="entry name" value="Type II secretion system (T2SS), domain F"/>
    <property type="match status" value="2"/>
</dbReference>
<evidence type="ECO:0000256" key="6">
    <source>
        <dbReference type="ARBA" id="ARBA00022989"/>
    </source>
</evidence>
<dbReference type="EMBL" id="JASGBH010000006">
    <property type="protein sequence ID" value="MDI9234155.1"/>
    <property type="molecule type" value="Genomic_DNA"/>
</dbReference>
<feature type="transmembrane region" description="Helical" evidence="8">
    <location>
        <begin position="364"/>
        <end position="388"/>
    </location>
</feature>
<evidence type="ECO:0000256" key="3">
    <source>
        <dbReference type="ARBA" id="ARBA00022475"/>
    </source>
</evidence>
<comment type="subcellular location">
    <subcellularLocation>
        <location evidence="1">Cell inner membrane</location>
        <topology evidence="1">Multi-pass membrane protein</topology>
    </subcellularLocation>
</comment>